<dbReference type="EMBL" id="JBHMFI010000001">
    <property type="protein sequence ID" value="MFB9070038.1"/>
    <property type="molecule type" value="Genomic_DNA"/>
</dbReference>
<organism evidence="1 2">
    <name type="scientific">Citricoccus parietis</name>
    <dbReference type="NCBI Taxonomy" id="592307"/>
    <lineage>
        <taxon>Bacteria</taxon>
        <taxon>Bacillati</taxon>
        <taxon>Actinomycetota</taxon>
        <taxon>Actinomycetes</taxon>
        <taxon>Micrococcales</taxon>
        <taxon>Micrococcaceae</taxon>
        <taxon>Citricoccus</taxon>
    </lineage>
</organism>
<evidence type="ECO:0000313" key="2">
    <source>
        <dbReference type="Proteomes" id="UP001589575"/>
    </source>
</evidence>
<reference evidence="1 2" key="1">
    <citation type="submission" date="2024-09" db="EMBL/GenBank/DDBJ databases">
        <authorList>
            <person name="Sun Q."/>
            <person name="Mori K."/>
        </authorList>
    </citation>
    <scope>NUCLEOTIDE SEQUENCE [LARGE SCALE GENOMIC DNA]</scope>
    <source>
        <strain evidence="1 2">CCM 7609</strain>
    </source>
</reference>
<comment type="caution">
    <text evidence="1">The sequence shown here is derived from an EMBL/GenBank/DDBJ whole genome shotgun (WGS) entry which is preliminary data.</text>
</comment>
<proteinExistence type="predicted"/>
<evidence type="ECO:0000313" key="1">
    <source>
        <dbReference type="EMBL" id="MFB9070038.1"/>
    </source>
</evidence>
<protein>
    <submittedName>
        <fullName evidence="1">Uncharacterized protein</fullName>
    </submittedName>
</protein>
<name>A0ABV5FTM7_9MICC</name>
<dbReference type="Proteomes" id="UP001589575">
    <property type="component" value="Unassembled WGS sequence"/>
</dbReference>
<accession>A0ABV5FTM7</accession>
<gene>
    <name evidence="1" type="ORF">ACFFX0_02045</name>
</gene>
<keyword evidence="2" id="KW-1185">Reference proteome</keyword>
<sequence>MHDHARVQSRADPVRMRVFLAVAGGFVQHHQVPDLRAQVMARVDRREDDLTVPGADHRQEIGVPGTVRGRQGVVVVHDFNVDHQP</sequence>